<dbReference type="AlphaFoldDB" id="A0A0V0SE53"/>
<accession>A0A0V0SE53</accession>
<protein>
    <submittedName>
        <fullName evidence="1">Uncharacterized protein</fullName>
    </submittedName>
</protein>
<gene>
    <name evidence="1" type="ORF">T07_5418</name>
</gene>
<reference evidence="1 2" key="1">
    <citation type="submission" date="2015-01" db="EMBL/GenBank/DDBJ databases">
        <title>Evolution of Trichinella species and genotypes.</title>
        <authorList>
            <person name="Korhonen P.K."/>
            <person name="Edoardo P."/>
            <person name="Giuseppe L.R."/>
            <person name="Gasser R.B."/>
        </authorList>
    </citation>
    <scope>NUCLEOTIDE SEQUENCE [LARGE SCALE GENOMIC DNA]</scope>
    <source>
        <strain evidence="1">ISS37</strain>
    </source>
</reference>
<dbReference type="Proteomes" id="UP000054630">
    <property type="component" value="Unassembled WGS sequence"/>
</dbReference>
<dbReference type="EMBL" id="JYDL01000014">
    <property type="protein sequence ID" value="KRX24951.1"/>
    <property type="molecule type" value="Genomic_DNA"/>
</dbReference>
<keyword evidence="2" id="KW-1185">Reference proteome</keyword>
<organism evidence="1 2">
    <name type="scientific">Trichinella nelsoni</name>
    <dbReference type="NCBI Taxonomy" id="6336"/>
    <lineage>
        <taxon>Eukaryota</taxon>
        <taxon>Metazoa</taxon>
        <taxon>Ecdysozoa</taxon>
        <taxon>Nematoda</taxon>
        <taxon>Enoplea</taxon>
        <taxon>Dorylaimia</taxon>
        <taxon>Trichinellida</taxon>
        <taxon>Trichinellidae</taxon>
        <taxon>Trichinella</taxon>
    </lineage>
</organism>
<name>A0A0V0SE53_9BILA</name>
<dbReference type="OrthoDB" id="10389658at2759"/>
<evidence type="ECO:0000313" key="2">
    <source>
        <dbReference type="Proteomes" id="UP000054630"/>
    </source>
</evidence>
<sequence>MVQLRIMLSALRGYQGNKCDKCALVDEYECDINLSQIKWCTFCTPLLFLANIFAALIRFKPDFSK</sequence>
<proteinExistence type="predicted"/>
<evidence type="ECO:0000313" key="1">
    <source>
        <dbReference type="EMBL" id="KRX24951.1"/>
    </source>
</evidence>
<comment type="caution">
    <text evidence="1">The sequence shown here is derived from an EMBL/GenBank/DDBJ whole genome shotgun (WGS) entry which is preliminary data.</text>
</comment>